<evidence type="ECO:0000313" key="2">
    <source>
        <dbReference type="EMBL" id="AEB10597.1"/>
    </source>
</evidence>
<keyword evidence="3" id="KW-1185">Reference proteome</keyword>
<dbReference type="Proteomes" id="UP000000483">
    <property type="component" value="Chromosome"/>
</dbReference>
<dbReference type="RefSeq" id="WP_013707706.1">
    <property type="nucleotide sequence ID" value="NC_015388.1"/>
</dbReference>
<keyword evidence="1" id="KW-0812">Transmembrane</keyword>
<feature type="transmembrane region" description="Helical" evidence="1">
    <location>
        <begin position="286"/>
        <end position="305"/>
    </location>
</feature>
<dbReference type="EMBL" id="CP002629">
    <property type="protein sequence ID" value="AEB10597.1"/>
    <property type="molecule type" value="Genomic_DNA"/>
</dbReference>
<evidence type="ECO:0000256" key="1">
    <source>
        <dbReference type="SAM" id="Phobius"/>
    </source>
</evidence>
<sequence length="403" mass="46318">MTREDAIKTFDWTLEDWRSAENDGKISLIGVLSSEKWEEFEKFHAIRALAWAYMTSPQKAIEKPDYWEDYRSALHDWLRICVSPKPPDEFYFQTCTLKGKDGKGYTLDRETCIKDLMRDGDGLNSFFFGSEIKTLDKEGELHLRYLITWFIRRYDLKTASWLLQQLKKYQPRPESKKASPTSGSGSATWQWGGAFQGLFLVIMLVLALGPLLTLWSRYVYTFFISLTYLALPLGVIWLLTDPMANLYIRLLVPRMAGCIIVGYLPLVVGIETWQAISFLAQSPSSWQMLFLIGLAAAAAFGYLILEIQHITLKRWELLCRGFRVYTLGLGWSLGIGLVILDMLALSYQKMDEHIFLDETQLTWLPGLLGKIPWEILVGYVPLALLIGIFLQIIWEEKPITEPL</sequence>
<dbReference type="AlphaFoldDB" id="F2NE29"/>
<organism evidence="2 3">
    <name type="scientific">Desulfobacca acetoxidans (strain ATCC 700848 / DSM 11109 / ASRB2)</name>
    <dbReference type="NCBI Taxonomy" id="880072"/>
    <lineage>
        <taxon>Bacteria</taxon>
        <taxon>Pseudomonadati</taxon>
        <taxon>Thermodesulfobacteriota</taxon>
        <taxon>Desulfobaccia</taxon>
        <taxon>Desulfobaccales</taxon>
        <taxon>Desulfobaccaceae</taxon>
        <taxon>Desulfobacca</taxon>
    </lineage>
</organism>
<keyword evidence="1" id="KW-1133">Transmembrane helix</keyword>
<gene>
    <name evidence="2" type="ordered locus">Desac_2790</name>
</gene>
<dbReference type="OrthoDB" id="3455830at2"/>
<reference evidence="2 3" key="1">
    <citation type="journal article" date="2011" name="Stand. Genomic Sci.">
        <title>Complete genome sequence of the acetate-degrading sulfate reducer Desulfobacca acetoxidans type strain (ASRB2).</title>
        <authorList>
            <person name="Goker M."/>
            <person name="Teshima H."/>
            <person name="Lapidus A."/>
            <person name="Nolan M."/>
            <person name="Lucas S."/>
            <person name="Hammon N."/>
            <person name="Deshpande S."/>
            <person name="Cheng J.F."/>
            <person name="Tapia R."/>
            <person name="Han C."/>
            <person name="Goodwin L."/>
            <person name="Pitluck S."/>
            <person name="Huntemann M."/>
            <person name="Liolios K."/>
            <person name="Ivanova N."/>
            <person name="Pagani I."/>
            <person name="Mavromatis K."/>
            <person name="Ovchinikova G."/>
            <person name="Pati A."/>
            <person name="Chen A."/>
            <person name="Palaniappan K."/>
            <person name="Land M."/>
            <person name="Hauser L."/>
            <person name="Brambilla E.M."/>
            <person name="Rohde M."/>
            <person name="Spring S."/>
            <person name="Detter J.C."/>
            <person name="Woyke T."/>
            <person name="Bristow J."/>
            <person name="Eisen J.A."/>
            <person name="Markowitz V."/>
            <person name="Hugenholtz P."/>
            <person name="Kyrpides N.C."/>
            <person name="Klenk H.P."/>
        </authorList>
    </citation>
    <scope>NUCLEOTIDE SEQUENCE [LARGE SCALE GENOMIC DNA]</scope>
    <source>
        <strain evidence="3">ATCC 700848 / DSM 11109 / ASRB2</strain>
    </source>
</reference>
<dbReference type="KEGG" id="dao:Desac_2790"/>
<feature type="transmembrane region" description="Helical" evidence="1">
    <location>
        <begin position="325"/>
        <end position="347"/>
    </location>
</feature>
<dbReference type="STRING" id="880072.Desac_2790"/>
<evidence type="ECO:0000313" key="3">
    <source>
        <dbReference type="Proteomes" id="UP000000483"/>
    </source>
</evidence>
<proteinExistence type="predicted"/>
<feature type="transmembrane region" description="Helical" evidence="1">
    <location>
        <begin position="218"/>
        <end position="239"/>
    </location>
</feature>
<name>F2NE29_DESAR</name>
<dbReference type="HOGENOM" id="CLU_682807_0_0_7"/>
<feature type="transmembrane region" description="Helical" evidence="1">
    <location>
        <begin position="371"/>
        <end position="394"/>
    </location>
</feature>
<feature type="transmembrane region" description="Helical" evidence="1">
    <location>
        <begin position="246"/>
        <end position="266"/>
    </location>
</feature>
<reference evidence="3" key="2">
    <citation type="submission" date="2011-03" db="EMBL/GenBank/DDBJ databases">
        <title>The complete genome of Desulfobacca acetoxidans DSM 11109.</title>
        <authorList>
            <consortium name="US DOE Joint Genome Institute (JGI-PGF)"/>
            <person name="Lucas S."/>
            <person name="Copeland A."/>
            <person name="Lapidus A."/>
            <person name="Bruce D."/>
            <person name="Goodwin L."/>
            <person name="Pitluck S."/>
            <person name="Peters L."/>
            <person name="Kyrpides N."/>
            <person name="Mavromatis K."/>
            <person name="Ivanova N."/>
            <person name="Ovchinnikova G."/>
            <person name="Teshima H."/>
            <person name="Detter J.C."/>
            <person name="Han C."/>
            <person name="Land M."/>
            <person name="Hauser L."/>
            <person name="Markowitz V."/>
            <person name="Cheng J.-F."/>
            <person name="Hugenholtz P."/>
            <person name="Woyke T."/>
            <person name="Wu D."/>
            <person name="Spring S."/>
            <person name="Schueler E."/>
            <person name="Brambilla E."/>
            <person name="Klenk H.-P."/>
            <person name="Eisen J.A."/>
        </authorList>
    </citation>
    <scope>NUCLEOTIDE SEQUENCE [LARGE SCALE GENOMIC DNA]</scope>
    <source>
        <strain evidence="3">ATCC 700848 / DSM 11109 / ASRB2</strain>
    </source>
</reference>
<protein>
    <submittedName>
        <fullName evidence="2">Uncharacterized protein</fullName>
    </submittedName>
</protein>
<keyword evidence="1" id="KW-0472">Membrane</keyword>
<feature type="transmembrane region" description="Helical" evidence="1">
    <location>
        <begin position="191"/>
        <end position="212"/>
    </location>
</feature>
<accession>F2NE29</accession>